<dbReference type="GO" id="GO:0016998">
    <property type="term" value="P:cell wall macromolecule catabolic process"/>
    <property type="evidence" value="ECO:0007669"/>
    <property type="project" value="InterPro"/>
</dbReference>
<accession>A0A0T9PTB0</accession>
<proteinExistence type="inferred from homology"/>
<gene>
    <name evidence="4" type="ORF">ERS008529_02168</name>
</gene>
<dbReference type="GO" id="GO:0009253">
    <property type="term" value="P:peptidoglycan catabolic process"/>
    <property type="evidence" value="ECO:0007669"/>
    <property type="project" value="InterPro"/>
</dbReference>
<evidence type="ECO:0000313" key="4">
    <source>
        <dbReference type="EMBL" id="CNH80631.1"/>
    </source>
</evidence>
<dbReference type="InterPro" id="IPR052619">
    <property type="entry name" value="Phage_lysozyme-like"/>
</dbReference>
<dbReference type="GO" id="GO:0042742">
    <property type="term" value="P:defense response to bacterium"/>
    <property type="evidence" value="ECO:0007669"/>
    <property type="project" value="UniProtKB-KW"/>
</dbReference>
<comment type="catalytic activity">
    <reaction evidence="3">
        <text>Hydrolysis of (1-&gt;4)-beta-linkages between N-acetylmuramic acid and N-acetyl-D-glucosamine residues in a peptidoglycan and between N-acetyl-D-glucosamine residues in chitodextrins.</text>
        <dbReference type="EC" id="3.2.1.17"/>
    </reaction>
</comment>
<sequence>MELKAKLKEYEGTKAYQTKFGYFKNDKFWVYKCSEGFPTIGYGHLVLRNEKAYYDGITEHQADLLLEQDIEIARTGVNSLKLNLPPESRWNEFLIMMIFQLGLAGTKQFKRFLAALSTGNYATAILEVKDSKWYRQTPNRVESMITYVVRG</sequence>
<dbReference type="InterPro" id="IPR023346">
    <property type="entry name" value="Lysozyme-like_dom_sf"/>
</dbReference>
<dbReference type="GO" id="GO:0003796">
    <property type="term" value="F:lysozyme activity"/>
    <property type="evidence" value="ECO:0007669"/>
    <property type="project" value="UniProtKB-EC"/>
</dbReference>
<evidence type="ECO:0000256" key="3">
    <source>
        <dbReference type="RuleBase" id="RU003788"/>
    </source>
</evidence>
<keyword evidence="2 3" id="KW-0081">Bacteriolytic enzyme</keyword>
<dbReference type="RefSeq" id="WP_049613081.1">
    <property type="nucleotide sequence ID" value="NZ_CQAZ01000017.1"/>
</dbReference>
<evidence type="ECO:0000256" key="1">
    <source>
        <dbReference type="ARBA" id="ARBA00022529"/>
    </source>
</evidence>
<dbReference type="PANTHER" id="PTHR37406:SF1">
    <property type="entry name" value="T4-TYPE LYSOZYME 1-RELATED"/>
    <property type="match status" value="1"/>
</dbReference>
<dbReference type="InterPro" id="IPR002196">
    <property type="entry name" value="Glyco_hydro_24"/>
</dbReference>
<dbReference type="Pfam" id="PF00959">
    <property type="entry name" value="Phage_lysozyme"/>
    <property type="match status" value="1"/>
</dbReference>
<dbReference type="Gene3D" id="1.10.530.40">
    <property type="match status" value="1"/>
</dbReference>
<name>A0A0T9PTB0_9GAMM</name>
<dbReference type="SUPFAM" id="SSF53955">
    <property type="entry name" value="Lysozyme-like"/>
    <property type="match status" value="1"/>
</dbReference>
<evidence type="ECO:0000256" key="2">
    <source>
        <dbReference type="ARBA" id="ARBA00022638"/>
    </source>
</evidence>
<evidence type="ECO:0000313" key="5">
    <source>
        <dbReference type="Proteomes" id="UP000045840"/>
    </source>
</evidence>
<dbReference type="InterPro" id="IPR023347">
    <property type="entry name" value="Lysozyme_dom_sf"/>
</dbReference>
<keyword evidence="3" id="KW-0326">Glycosidase</keyword>
<dbReference type="EMBL" id="CQAZ01000017">
    <property type="protein sequence ID" value="CNH80631.1"/>
    <property type="molecule type" value="Genomic_DNA"/>
</dbReference>
<dbReference type="Proteomes" id="UP000045840">
    <property type="component" value="Unassembled WGS sequence"/>
</dbReference>
<keyword evidence="1 3" id="KW-0929">Antimicrobial</keyword>
<dbReference type="PANTHER" id="PTHR37406">
    <property type="entry name" value="T4-TYPE LYSOZYME 1-RELATED"/>
    <property type="match status" value="1"/>
</dbReference>
<organism evidence="4 5">
    <name type="scientific">Yersinia pekkanenii</name>
    <dbReference type="NCBI Taxonomy" id="1288385"/>
    <lineage>
        <taxon>Bacteria</taxon>
        <taxon>Pseudomonadati</taxon>
        <taxon>Pseudomonadota</taxon>
        <taxon>Gammaproteobacteria</taxon>
        <taxon>Enterobacterales</taxon>
        <taxon>Yersiniaceae</taxon>
        <taxon>Yersinia</taxon>
    </lineage>
</organism>
<dbReference type="EC" id="3.2.1.17" evidence="3"/>
<dbReference type="GO" id="GO:0031640">
    <property type="term" value="P:killing of cells of another organism"/>
    <property type="evidence" value="ECO:0007669"/>
    <property type="project" value="UniProtKB-KW"/>
</dbReference>
<reference evidence="5" key="1">
    <citation type="submission" date="2015-03" db="EMBL/GenBank/DDBJ databases">
        <authorList>
            <consortium name="Pathogen Informatics"/>
        </authorList>
    </citation>
    <scope>NUCLEOTIDE SEQUENCE [LARGE SCALE GENOMIC DNA]</scope>
    <source>
        <strain evidence="5">A125KOH2</strain>
    </source>
</reference>
<dbReference type="AlphaFoldDB" id="A0A0T9PTB0"/>
<protein>
    <recommendedName>
        <fullName evidence="3">Lysozyme</fullName>
        <ecNumber evidence="3">3.2.1.17</ecNumber>
    </recommendedName>
</protein>
<comment type="similarity">
    <text evidence="3">Belongs to the glycosyl hydrolase 24 family.</text>
</comment>
<keyword evidence="3" id="KW-0378">Hydrolase</keyword>